<name>N1Q9K3_PSEFD</name>
<dbReference type="VEuPathDB" id="FungiDB:MYCFIDRAFT_210136"/>
<dbReference type="EMBL" id="KB446555">
    <property type="protein sequence ID" value="EME89575.1"/>
    <property type="molecule type" value="Genomic_DNA"/>
</dbReference>
<sequence length="135" mass="15054">MRGSPIPFSPRWRRHGHIAECKPSPPTPAFHRPSPAKGSPFRENFAKFNQSSSSVYSVPGVSPLTPSKSNPSPLLRNRIAEENRYLAEPSVHYPSWSEISEFNFAERPQTAGSARDEDGGDGWRPVTSRSYEMAL</sequence>
<dbReference type="Proteomes" id="UP000016932">
    <property type="component" value="Unassembled WGS sequence"/>
</dbReference>
<evidence type="ECO:0000313" key="2">
    <source>
        <dbReference type="EMBL" id="EME89575.1"/>
    </source>
</evidence>
<evidence type="ECO:0000313" key="3">
    <source>
        <dbReference type="Proteomes" id="UP000016932"/>
    </source>
</evidence>
<feature type="compositionally biased region" description="Low complexity" evidence="1">
    <location>
        <begin position="51"/>
        <end position="63"/>
    </location>
</feature>
<dbReference type="HOGENOM" id="CLU_1886647_0_0_1"/>
<gene>
    <name evidence="2" type="ORF">MYCFIDRAFT_210136</name>
</gene>
<feature type="region of interest" description="Disordered" evidence="1">
    <location>
        <begin position="1"/>
        <end position="73"/>
    </location>
</feature>
<dbReference type="RefSeq" id="XP_007922148.1">
    <property type="nucleotide sequence ID" value="XM_007923957.1"/>
</dbReference>
<feature type="region of interest" description="Disordered" evidence="1">
    <location>
        <begin position="107"/>
        <end position="135"/>
    </location>
</feature>
<protein>
    <submittedName>
        <fullName evidence="2">Uncharacterized protein</fullName>
    </submittedName>
</protein>
<evidence type="ECO:0000256" key="1">
    <source>
        <dbReference type="SAM" id="MobiDB-lite"/>
    </source>
</evidence>
<organism evidence="2 3">
    <name type="scientific">Pseudocercospora fijiensis (strain CIRAD86)</name>
    <name type="common">Black leaf streak disease fungus</name>
    <name type="synonym">Mycosphaerella fijiensis</name>
    <dbReference type="NCBI Taxonomy" id="383855"/>
    <lineage>
        <taxon>Eukaryota</taxon>
        <taxon>Fungi</taxon>
        <taxon>Dikarya</taxon>
        <taxon>Ascomycota</taxon>
        <taxon>Pezizomycotina</taxon>
        <taxon>Dothideomycetes</taxon>
        <taxon>Dothideomycetidae</taxon>
        <taxon>Mycosphaerellales</taxon>
        <taxon>Mycosphaerellaceae</taxon>
        <taxon>Pseudocercospora</taxon>
    </lineage>
</organism>
<accession>N1Q9K3</accession>
<dbReference type="OrthoDB" id="3883986at2759"/>
<keyword evidence="3" id="KW-1185">Reference proteome</keyword>
<dbReference type="KEGG" id="pfj:MYCFIDRAFT_210136"/>
<dbReference type="GeneID" id="19337000"/>
<proteinExistence type="predicted"/>
<dbReference type="AlphaFoldDB" id="N1Q9K3"/>
<reference evidence="2 3" key="1">
    <citation type="journal article" date="2012" name="PLoS Pathog.">
        <title>Diverse lifestyles and strategies of plant pathogenesis encoded in the genomes of eighteen Dothideomycetes fungi.</title>
        <authorList>
            <person name="Ohm R.A."/>
            <person name="Feau N."/>
            <person name="Henrissat B."/>
            <person name="Schoch C.L."/>
            <person name="Horwitz B.A."/>
            <person name="Barry K.W."/>
            <person name="Condon B.J."/>
            <person name="Copeland A.C."/>
            <person name="Dhillon B."/>
            <person name="Glaser F."/>
            <person name="Hesse C.N."/>
            <person name="Kosti I."/>
            <person name="LaButti K."/>
            <person name="Lindquist E.A."/>
            <person name="Lucas S."/>
            <person name="Salamov A.A."/>
            <person name="Bradshaw R.E."/>
            <person name="Ciuffetti L."/>
            <person name="Hamelin R.C."/>
            <person name="Kema G.H.J."/>
            <person name="Lawrence C."/>
            <person name="Scott J.A."/>
            <person name="Spatafora J.W."/>
            <person name="Turgeon B.G."/>
            <person name="de Wit P.J.G.M."/>
            <person name="Zhong S."/>
            <person name="Goodwin S.B."/>
            <person name="Grigoriev I.V."/>
        </authorList>
    </citation>
    <scope>NUCLEOTIDE SEQUENCE [LARGE SCALE GENOMIC DNA]</scope>
    <source>
        <strain evidence="2 3">CIRAD86</strain>
    </source>
</reference>